<reference evidence="2" key="1">
    <citation type="submission" date="2021-05" db="EMBL/GenBank/DDBJ databases">
        <title>Novel Bacillus species.</title>
        <authorList>
            <person name="Liu G."/>
        </authorList>
    </citation>
    <scope>NUCLEOTIDE SEQUENCE</scope>
    <source>
        <strain evidence="2">FJAT-49825</strain>
    </source>
</reference>
<accession>A0A942U0G0</accession>
<comment type="caution">
    <text evidence="2">The sequence shown here is derived from an EMBL/GenBank/DDBJ whole genome shotgun (WGS) entry which is preliminary data.</text>
</comment>
<dbReference type="InterPro" id="IPR042070">
    <property type="entry name" value="PucR_C-HTH_sf"/>
</dbReference>
<dbReference type="EMBL" id="JAGYPF010000001">
    <property type="protein sequence ID" value="MBS4212245.1"/>
    <property type="molecule type" value="Genomic_DNA"/>
</dbReference>
<organism evidence="2 3">
    <name type="scientific">Neobacillus rhizophilus</name>
    <dbReference type="NCBI Taxonomy" id="2833579"/>
    <lineage>
        <taxon>Bacteria</taxon>
        <taxon>Bacillati</taxon>
        <taxon>Bacillota</taxon>
        <taxon>Bacilli</taxon>
        <taxon>Bacillales</taxon>
        <taxon>Bacillaceae</taxon>
        <taxon>Neobacillus</taxon>
    </lineage>
</organism>
<dbReference type="InterPro" id="IPR025736">
    <property type="entry name" value="PucR_C-HTH_dom"/>
</dbReference>
<evidence type="ECO:0000259" key="1">
    <source>
        <dbReference type="Pfam" id="PF13556"/>
    </source>
</evidence>
<feature type="domain" description="PucR C-terminal helix-turn-helix" evidence="1">
    <location>
        <begin position="239"/>
        <end position="294"/>
    </location>
</feature>
<dbReference type="InterPro" id="IPR009057">
    <property type="entry name" value="Homeodomain-like_sf"/>
</dbReference>
<evidence type="ECO:0000313" key="2">
    <source>
        <dbReference type="EMBL" id="MBS4212245.1"/>
    </source>
</evidence>
<proteinExistence type="predicted"/>
<dbReference type="SUPFAM" id="SSF46689">
    <property type="entry name" value="Homeodomain-like"/>
    <property type="match status" value="1"/>
</dbReference>
<evidence type="ECO:0000313" key="3">
    <source>
        <dbReference type="Proteomes" id="UP000679749"/>
    </source>
</evidence>
<dbReference type="AlphaFoldDB" id="A0A942U0G0"/>
<dbReference type="Pfam" id="PF13556">
    <property type="entry name" value="HTH_30"/>
    <property type="match status" value="1"/>
</dbReference>
<dbReference type="PANTHER" id="PTHR33744:SF15">
    <property type="entry name" value="CARBOHYDRATE DIACID REGULATOR"/>
    <property type="match status" value="1"/>
</dbReference>
<keyword evidence="3" id="KW-1185">Reference proteome</keyword>
<dbReference type="PANTHER" id="PTHR33744">
    <property type="entry name" value="CARBOHYDRATE DIACID REGULATOR"/>
    <property type="match status" value="1"/>
</dbReference>
<dbReference type="Gene3D" id="1.10.10.2840">
    <property type="entry name" value="PucR C-terminal helix-turn-helix domain"/>
    <property type="match status" value="1"/>
</dbReference>
<protein>
    <submittedName>
        <fullName evidence="2">Helix-turn-helix domain-containing protein</fullName>
    </submittedName>
</protein>
<name>A0A942U0G0_9BACI</name>
<dbReference type="InterPro" id="IPR051448">
    <property type="entry name" value="CdaR-like_regulators"/>
</dbReference>
<dbReference type="RefSeq" id="WP_213116708.1">
    <property type="nucleotide sequence ID" value="NZ_JAGYPF010000001.1"/>
</dbReference>
<gene>
    <name evidence="2" type="ORF">KHA99_07195</name>
</gene>
<dbReference type="Proteomes" id="UP000679749">
    <property type="component" value="Unassembled WGS sequence"/>
</dbReference>
<sequence length="300" mass="34955">MLRKLLTVYENSVLFSERPDVPSEQLYLFYDQAADEWLSIPKKEISDIELHLLKTLYELVEWQSSAVSSRVNTWYEFLFLNGVLPSEKQDTSFRFIHFHLNGDDTDQKEMESALKGFFSDEAVFLWESQSKGVIIEEQKQISLSEEELLAISETLESDFYESVTFFIGKVHPFSEQLRAFFQEERELFQFALAKVHNSKIFSFERIFPAYLSARLPAEIKNMVPEAVFALFADDPEMFSTIKVFLETNLNASLTAKKLYIHRNTLQYRIDKFVEKTGIVLKDFNGAFIVFLACLLFEQKG</sequence>